<dbReference type="GeneTree" id="ENSGT00940000153769"/>
<feature type="compositionally biased region" description="Pro residues" evidence="9">
    <location>
        <begin position="1072"/>
        <end position="1083"/>
    </location>
</feature>
<dbReference type="eggNOG" id="KOG3544">
    <property type="taxonomic scope" value="Eukaryota"/>
</dbReference>
<dbReference type="Proteomes" id="UP000007648">
    <property type="component" value="Unassembled WGS sequence"/>
</dbReference>
<dbReference type="PANTHER" id="PTHR46708:SF2">
    <property type="entry name" value="FIBRONECTIN TYPE-III DOMAIN-CONTAINING PROTEIN"/>
    <property type="match status" value="1"/>
</dbReference>
<dbReference type="FunFam" id="2.60.40.10:FF:000234">
    <property type="entry name" value="Collagen, type XII, alpha 1"/>
    <property type="match status" value="2"/>
</dbReference>
<dbReference type="FunCoup" id="G3VZD7">
    <property type="interactions" value="152"/>
</dbReference>
<proteinExistence type="predicted"/>
<keyword evidence="6" id="KW-0325">Glycoprotein</keyword>
<reference evidence="13" key="3">
    <citation type="submission" date="2025-09" db="UniProtKB">
        <authorList>
            <consortium name="Ensembl"/>
        </authorList>
    </citation>
    <scope>IDENTIFICATION</scope>
</reference>
<comment type="subcellular location">
    <subcellularLocation>
        <location evidence="1">Secreted</location>
        <location evidence="1">Extracellular space</location>
    </subcellularLocation>
</comment>
<keyword evidence="3 10" id="KW-0732">Signal</keyword>
<feature type="compositionally biased region" description="Low complexity" evidence="9">
    <location>
        <begin position="1145"/>
        <end position="1178"/>
    </location>
</feature>
<dbReference type="PROSITE" id="PS50234">
    <property type="entry name" value="VWFA"/>
    <property type="match status" value="1"/>
</dbReference>
<dbReference type="GO" id="GO:0005581">
    <property type="term" value="C:collagen trimer"/>
    <property type="evidence" value="ECO:0007669"/>
    <property type="project" value="UniProtKB-KW"/>
</dbReference>
<feature type="domain" description="Fibronectin type-III" evidence="12">
    <location>
        <begin position="561"/>
        <end position="649"/>
    </location>
</feature>
<dbReference type="eggNOG" id="KOG2579">
    <property type="taxonomic scope" value="Eukaryota"/>
</dbReference>
<name>G3VZD7_SARHA</name>
<dbReference type="SMART" id="SM00327">
    <property type="entry name" value="VWA"/>
    <property type="match status" value="1"/>
</dbReference>
<evidence type="ECO:0000256" key="10">
    <source>
        <dbReference type="SAM" id="SignalP"/>
    </source>
</evidence>
<dbReference type="HOGENOM" id="CLU_002527_0_0_1"/>
<dbReference type="InterPro" id="IPR013783">
    <property type="entry name" value="Ig-like_fold"/>
</dbReference>
<dbReference type="InterPro" id="IPR036116">
    <property type="entry name" value="FN3_sf"/>
</dbReference>
<dbReference type="FunFam" id="3.40.50.410:FF:000001">
    <property type="entry name" value="Collagen, type XII, alpha 1"/>
    <property type="match status" value="1"/>
</dbReference>
<dbReference type="InterPro" id="IPR013320">
    <property type="entry name" value="ConA-like_dom_sf"/>
</dbReference>
<evidence type="ECO:0000259" key="12">
    <source>
        <dbReference type="PROSITE" id="PS50853"/>
    </source>
</evidence>
<dbReference type="InterPro" id="IPR036465">
    <property type="entry name" value="vWFA_dom_sf"/>
</dbReference>
<protein>
    <recommendedName>
        <fullName evidence="8">Collagen alpha-1(XX) chain</fullName>
    </recommendedName>
</protein>
<dbReference type="Gene3D" id="3.40.50.410">
    <property type="entry name" value="von Willebrand factor, type A domain"/>
    <property type="match status" value="1"/>
</dbReference>
<dbReference type="SUPFAM" id="SSF49899">
    <property type="entry name" value="Concanavalin A-like lectins/glucanases"/>
    <property type="match status" value="1"/>
</dbReference>
<feature type="domain" description="VWFA" evidence="11">
    <location>
        <begin position="174"/>
        <end position="346"/>
    </location>
</feature>
<dbReference type="Ensembl" id="ENSSHAT00000008612.2">
    <property type="protein sequence ID" value="ENSSHAP00000008542.2"/>
    <property type="gene ID" value="ENSSHAG00000008158.2"/>
</dbReference>
<dbReference type="FunFam" id="2.60.40.10:FF:000953">
    <property type="entry name" value="Collagen, type XX, alpha 1"/>
    <property type="match status" value="1"/>
</dbReference>
<dbReference type="InterPro" id="IPR048287">
    <property type="entry name" value="TSPN-like_N"/>
</dbReference>
<feature type="domain" description="Fibronectin type-III" evidence="12">
    <location>
        <begin position="374"/>
        <end position="463"/>
    </location>
</feature>
<feature type="domain" description="Fibronectin type-III" evidence="12">
    <location>
        <begin position="743"/>
        <end position="834"/>
    </location>
</feature>
<dbReference type="GO" id="GO:0005576">
    <property type="term" value="C:extracellular region"/>
    <property type="evidence" value="ECO:0007669"/>
    <property type="project" value="UniProtKB-SubCell"/>
</dbReference>
<dbReference type="InterPro" id="IPR003961">
    <property type="entry name" value="FN3_dom"/>
</dbReference>
<dbReference type="FunFam" id="2.60.40.10:FF:000638">
    <property type="entry name" value="von Willebrand factor A domain-containing 1"/>
    <property type="match status" value="1"/>
</dbReference>
<dbReference type="CDD" id="cd01482">
    <property type="entry name" value="vWA_collagen_alphaI-XII-like"/>
    <property type="match status" value="1"/>
</dbReference>
<evidence type="ECO:0000313" key="13">
    <source>
        <dbReference type="Ensembl" id="ENSSHAP00000008542.2"/>
    </source>
</evidence>
<feature type="chain" id="PRO_5029459623" description="Collagen alpha-1(XX) chain" evidence="10">
    <location>
        <begin position="23"/>
        <end position="1223"/>
    </location>
</feature>
<gene>
    <name evidence="13" type="primary">COL20A1</name>
</gene>
<reference evidence="13" key="2">
    <citation type="submission" date="2025-08" db="UniProtKB">
        <authorList>
            <consortium name="Ensembl"/>
        </authorList>
    </citation>
    <scope>IDENTIFICATION</scope>
</reference>
<dbReference type="CDD" id="cd00063">
    <property type="entry name" value="FN3"/>
    <property type="match status" value="6"/>
</dbReference>
<organism evidence="13 14">
    <name type="scientific">Sarcophilus harrisii</name>
    <name type="common">Tasmanian devil</name>
    <name type="synonym">Sarcophilus laniarius</name>
    <dbReference type="NCBI Taxonomy" id="9305"/>
    <lineage>
        <taxon>Eukaryota</taxon>
        <taxon>Metazoa</taxon>
        <taxon>Chordata</taxon>
        <taxon>Craniata</taxon>
        <taxon>Vertebrata</taxon>
        <taxon>Euteleostomi</taxon>
        <taxon>Mammalia</taxon>
        <taxon>Metatheria</taxon>
        <taxon>Dasyuromorphia</taxon>
        <taxon>Dasyuridae</taxon>
        <taxon>Sarcophilus</taxon>
    </lineage>
</organism>
<evidence type="ECO:0000256" key="2">
    <source>
        <dbReference type="ARBA" id="ARBA00022525"/>
    </source>
</evidence>
<dbReference type="Gene3D" id="2.60.120.200">
    <property type="match status" value="1"/>
</dbReference>
<dbReference type="PROSITE" id="PS50853">
    <property type="entry name" value="FN3"/>
    <property type="match status" value="6"/>
</dbReference>
<feature type="compositionally biased region" description="Gly residues" evidence="9">
    <location>
        <begin position="1109"/>
        <end position="1118"/>
    </location>
</feature>
<dbReference type="InterPro" id="IPR002035">
    <property type="entry name" value="VWF_A"/>
</dbReference>
<dbReference type="STRING" id="9305.ENSSHAP00000008542"/>
<dbReference type="AlphaFoldDB" id="G3VZD7"/>
<feature type="domain" description="Fibronectin type-III" evidence="12">
    <location>
        <begin position="464"/>
        <end position="560"/>
    </location>
</feature>
<feature type="compositionally biased region" description="Low complexity" evidence="9">
    <location>
        <begin position="1084"/>
        <end position="1098"/>
    </location>
</feature>
<dbReference type="FunFam" id="2.60.40.10:FF:000480">
    <property type="entry name" value="Collagen, type XII, alpha 1"/>
    <property type="match status" value="1"/>
</dbReference>
<evidence type="ECO:0000313" key="14">
    <source>
        <dbReference type="Proteomes" id="UP000007648"/>
    </source>
</evidence>
<keyword evidence="2" id="KW-0964">Secreted</keyword>
<keyword evidence="4" id="KW-0677">Repeat</keyword>
<keyword evidence="14" id="KW-1185">Reference proteome</keyword>
<dbReference type="SMART" id="SM00060">
    <property type="entry name" value="FN3"/>
    <property type="match status" value="6"/>
</dbReference>
<evidence type="ECO:0000256" key="4">
    <source>
        <dbReference type="ARBA" id="ARBA00022737"/>
    </source>
</evidence>
<dbReference type="Pfam" id="PF00041">
    <property type="entry name" value="fn3"/>
    <property type="match status" value="6"/>
</dbReference>
<dbReference type="SMART" id="SM00210">
    <property type="entry name" value="TSPN"/>
    <property type="match status" value="1"/>
</dbReference>
<dbReference type="SUPFAM" id="SSF53300">
    <property type="entry name" value="vWA-like"/>
    <property type="match status" value="1"/>
</dbReference>
<sequence>MTAQVCICIWLVWASVLDYIHGQGTSRLRLTVLSEDRLQMKWKESEGNTNGYKVQVKPMAGDSEQEVMLTTKTPKVTVVGLSPTKEYTLQIFALSGSRDTLLARRRFVIEDLKSISLGRNSRKQSGETLESISSSVGNNEFEQVPELEATSPTWSEVSPTLGPQFHCDTSIPVDMVFLVDGSWSIGRSNFRLIREFLANIISPFHIAQDKVRIGLSQYSGDPRTEWDLNSFNTKDEVLEAVRNLRYKGGNTFTGLALTHVLEQNLKLEAGSRSEAVKVVILLTDGKSQDDARLAAQVLKDLGMDIFAIGVKNADESELMHLASLPLDVTVHNVQDFPLLGNLTNRLIRLLCWKIQERSRSRDIGMQANRWPHPSPTNLIASEVTATGLRLAWTPPLEPARKFRIVYHPSRGGTPREVTVEGATSSAQLLNLTSNTEYLITVFPVYKDGVGEGLQDIVTTLPLSPPSSLTIFSVTHSSIHLTWKPTNKATQYLVHCISSASSREQEVEEEEEGGKEVRVGDPEVLLEGLAPGTEYSIAVYTLLGEEVSEPQSIRVKTLSLDLPKRLSFSEVSHSSVRVHWEASSRGIRLYHVSYVSLEGNQAGEIDVSRNASSVKLAPLSSSTSYIVSVTTIYREGDSSTLTGRVTTRKVPAPSHLKVTELPGDDVRLEWAAAAAVGVVVYQIKWMPLGEGKAYEISVPGNLGTATLPGLGKHAEYEISILAYYRDGARSDTVSLRYTPMSRNPPLNLVLASETPSSLRILWTPPNDNVLHYRLTYALASGSGPEKTIIIPGLENHVTLPLLLPGTKYKVMVSAVYSLGESNVISAIGRTAACPGLHANSSLPGFDMMEAFGLVEKEYASIKGVSMEPSVFSGIRTYTLFRDVQLMRRASEIHPAALPPEHTISFLLRVLPETPREPFALWQITDETFEPLLGVTLDAGRKSLTYFNRDHKAELQEVTFDFQEVKKIFYGSFHKVHVAVSRTKVKLYVDCRKVTERLINEAGSPSTAGFVILGKLTKTRGPRSGSATFQLQALQIVCSDTWAEEDRCCEVPALRDAETCPALPSACTCSLDQPGPPGPPGPPGTPGRRGIQGEQGTPGPKGEPGPPGQTGPEGPGGQQGSPGTQGLTIQGPVGPPGVKGEKGDIGHPGLQGHPGHQGPPGRHGLQGPKGMRGFEGTAGFPGPPGPRGFQGIAGARGINGEKGPPGDVGPTVSIGLMSFCCGLGT</sequence>
<comment type="function">
    <text evidence="7">Probable collagen protein.</text>
</comment>
<dbReference type="PANTHER" id="PTHR46708">
    <property type="entry name" value="TENASCIN"/>
    <property type="match status" value="1"/>
</dbReference>
<feature type="region of interest" description="Disordered" evidence="9">
    <location>
        <begin position="1068"/>
        <end position="1181"/>
    </location>
</feature>
<dbReference type="InterPro" id="IPR050991">
    <property type="entry name" value="ECM_Regulatory_Proteins"/>
</dbReference>
<dbReference type="PRINTS" id="PR00453">
    <property type="entry name" value="VWFADOMAIN"/>
</dbReference>
<feature type="compositionally biased region" description="Polar residues" evidence="9">
    <location>
        <begin position="126"/>
        <end position="141"/>
    </location>
</feature>
<dbReference type="FunFam" id="2.60.120.200:FF:000008">
    <property type="entry name" value="Collagen type XII alpha 1 chain"/>
    <property type="match status" value="1"/>
</dbReference>
<dbReference type="FunFam" id="2.60.40.10:FF:000974">
    <property type="entry name" value="Collagen alpha-1(XX) chain"/>
    <property type="match status" value="1"/>
</dbReference>
<feature type="signal peptide" evidence="10">
    <location>
        <begin position="1"/>
        <end position="22"/>
    </location>
</feature>
<evidence type="ECO:0000256" key="7">
    <source>
        <dbReference type="ARBA" id="ARBA00056720"/>
    </source>
</evidence>
<evidence type="ECO:0000256" key="9">
    <source>
        <dbReference type="SAM" id="MobiDB-lite"/>
    </source>
</evidence>
<evidence type="ECO:0000256" key="3">
    <source>
        <dbReference type="ARBA" id="ARBA00022729"/>
    </source>
</evidence>
<evidence type="ECO:0000256" key="5">
    <source>
        <dbReference type="ARBA" id="ARBA00023119"/>
    </source>
</evidence>
<accession>G3VZD7</accession>
<evidence type="ECO:0000256" key="1">
    <source>
        <dbReference type="ARBA" id="ARBA00004239"/>
    </source>
</evidence>
<feature type="domain" description="Fibronectin type-III" evidence="12">
    <location>
        <begin position="651"/>
        <end position="740"/>
    </location>
</feature>
<dbReference type="Pfam" id="PF01391">
    <property type="entry name" value="Collagen"/>
    <property type="match status" value="2"/>
</dbReference>
<reference evidence="13 14" key="1">
    <citation type="journal article" date="2011" name="Proc. Natl. Acad. Sci. U.S.A.">
        <title>Genetic diversity and population structure of the endangered marsupial Sarcophilus harrisii (Tasmanian devil).</title>
        <authorList>
            <person name="Miller W."/>
            <person name="Hayes V.M."/>
            <person name="Ratan A."/>
            <person name="Petersen D.C."/>
            <person name="Wittekindt N.E."/>
            <person name="Miller J."/>
            <person name="Walenz B."/>
            <person name="Knight J."/>
            <person name="Qi J."/>
            <person name="Zhao F."/>
            <person name="Wang Q."/>
            <person name="Bedoya-Reina O.C."/>
            <person name="Katiyar N."/>
            <person name="Tomsho L.P."/>
            <person name="Kasson L.M."/>
            <person name="Hardie R.A."/>
            <person name="Woodbridge P."/>
            <person name="Tindall E.A."/>
            <person name="Bertelsen M.F."/>
            <person name="Dixon D."/>
            <person name="Pyecroft S."/>
            <person name="Helgen K.M."/>
            <person name="Lesk A.M."/>
            <person name="Pringle T.H."/>
            <person name="Patterson N."/>
            <person name="Zhang Y."/>
            <person name="Kreiss A."/>
            <person name="Woods G.M."/>
            <person name="Jones M.E."/>
            <person name="Schuster S.C."/>
        </authorList>
    </citation>
    <scope>NUCLEOTIDE SEQUENCE [LARGE SCALE GENOMIC DNA]</scope>
</reference>
<keyword evidence="5" id="KW-0176">Collagen</keyword>
<feature type="region of interest" description="Disordered" evidence="9">
    <location>
        <begin position="123"/>
        <end position="142"/>
    </location>
</feature>
<evidence type="ECO:0000259" key="11">
    <source>
        <dbReference type="PROSITE" id="PS50234"/>
    </source>
</evidence>
<dbReference type="Gene3D" id="2.60.40.10">
    <property type="entry name" value="Immunoglobulins"/>
    <property type="match status" value="6"/>
</dbReference>
<dbReference type="Pfam" id="PF00092">
    <property type="entry name" value="VWA"/>
    <property type="match status" value="1"/>
</dbReference>
<dbReference type="InParanoid" id="G3VZD7"/>
<feature type="domain" description="Fibronectin type-III" evidence="12">
    <location>
        <begin position="24"/>
        <end position="115"/>
    </location>
</feature>
<evidence type="ECO:0000256" key="6">
    <source>
        <dbReference type="ARBA" id="ARBA00023180"/>
    </source>
</evidence>
<dbReference type="SUPFAM" id="SSF49265">
    <property type="entry name" value="Fibronectin type III"/>
    <property type="match status" value="4"/>
</dbReference>
<dbReference type="InterPro" id="IPR008160">
    <property type="entry name" value="Collagen"/>
</dbReference>
<evidence type="ECO:0000256" key="8">
    <source>
        <dbReference type="ARBA" id="ARBA00069772"/>
    </source>
</evidence>